<name>A0ABV8V0L4_9GAMM</name>
<proteinExistence type="inferred from homology"/>
<dbReference type="InterPro" id="IPR007812">
    <property type="entry name" value="T2SS_protein-GspL"/>
</dbReference>
<feature type="domain" description="GspL periplasmic" evidence="12">
    <location>
        <begin position="275"/>
        <end position="426"/>
    </location>
</feature>
<comment type="subcellular location">
    <subcellularLocation>
        <location evidence="1">Cell inner membrane</location>
        <topology evidence="1">Single-pass membrane protein</topology>
    </subcellularLocation>
</comment>
<keyword evidence="3 10" id="KW-0813">Transport</keyword>
<evidence type="ECO:0000256" key="5">
    <source>
        <dbReference type="ARBA" id="ARBA00022519"/>
    </source>
</evidence>
<keyword evidence="9" id="KW-0472">Membrane</keyword>
<evidence type="ECO:0000313" key="14">
    <source>
        <dbReference type="Proteomes" id="UP001595840"/>
    </source>
</evidence>
<feature type="domain" description="GspL cytoplasmic actin-ATPase-like" evidence="11">
    <location>
        <begin position="40"/>
        <end position="216"/>
    </location>
</feature>
<sequence length="428" mass="46826">MTTELMTQTSTDAPAEFVAEQATLEGLYLYPLAAEQADAGAVYQWQTYQQGEWSGVSQGDADSLLQAFEVLPANVVVVLPASSVVTRRVTVSEVERRHYKKLIPFQLEEDIIEDVEDLHFVFSSLVGDSVDLAYTDKALLSQWLTPLLEKNMSISLVTSEACLLPVLGESGWCFLLKGDRIDYRFSRNLYGTLALSLAPLFFKSLMAKREVPTQIELIAESNDGLAELAQALPQALQAVVQKRRVLATPLAATTLNSVNLAVGYFFPRIPIARWWAQLRLPTLLLGIGLAVHLAVALTEWQLASSRTEDVKAAITERYRAAVPVGAISDPLKQLRNQVDRLGNTGSASNALFILSHSVPVLTAIDGVEVKNLQFINDAQELRLTIQAPALADVDALSANFKAKGFGAEVLSVNVNQGVHQARLKVTRK</sequence>
<dbReference type="PIRSF" id="PIRSF015761">
    <property type="entry name" value="Protein_L"/>
    <property type="match status" value="1"/>
</dbReference>
<evidence type="ECO:0000313" key="13">
    <source>
        <dbReference type="EMBL" id="MFC4361109.1"/>
    </source>
</evidence>
<organism evidence="13 14">
    <name type="scientific">Simiduia curdlanivorans</name>
    <dbReference type="NCBI Taxonomy" id="1492769"/>
    <lineage>
        <taxon>Bacteria</taxon>
        <taxon>Pseudomonadati</taxon>
        <taxon>Pseudomonadota</taxon>
        <taxon>Gammaproteobacteria</taxon>
        <taxon>Cellvibrionales</taxon>
        <taxon>Cellvibrionaceae</taxon>
        <taxon>Simiduia</taxon>
    </lineage>
</organism>
<evidence type="ECO:0000256" key="3">
    <source>
        <dbReference type="ARBA" id="ARBA00022448"/>
    </source>
</evidence>
<dbReference type="EMBL" id="JBHSCX010000003">
    <property type="protein sequence ID" value="MFC4361109.1"/>
    <property type="molecule type" value="Genomic_DNA"/>
</dbReference>
<dbReference type="Pfam" id="PF12693">
    <property type="entry name" value="GspL_C"/>
    <property type="match status" value="1"/>
</dbReference>
<evidence type="ECO:0000256" key="7">
    <source>
        <dbReference type="ARBA" id="ARBA00022927"/>
    </source>
</evidence>
<evidence type="ECO:0000256" key="1">
    <source>
        <dbReference type="ARBA" id="ARBA00004377"/>
    </source>
</evidence>
<keyword evidence="7 10" id="KW-0653">Protein transport</keyword>
<reference evidence="14" key="1">
    <citation type="journal article" date="2019" name="Int. J. Syst. Evol. Microbiol.">
        <title>The Global Catalogue of Microorganisms (GCM) 10K type strain sequencing project: providing services to taxonomists for standard genome sequencing and annotation.</title>
        <authorList>
            <consortium name="The Broad Institute Genomics Platform"/>
            <consortium name="The Broad Institute Genome Sequencing Center for Infectious Disease"/>
            <person name="Wu L."/>
            <person name="Ma J."/>
        </authorList>
    </citation>
    <scope>NUCLEOTIDE SEQUENCE [LARGE SCALE GENOMIC DNA]</scope>
    <source>
        <strain evidence="14">CECT 8570</strain>
    </source>
</reference>
<keyword evidence="4" id="KW-1003">Cell membrane</keyword>
<dbReference type="SUPFAM" id="SSF53067">
    <property type="entry name" value="Actin-like ATPase domain"/>
    <property type="match status" value="1"/>
</dbReference>
<evidence type="ECO:0000256" key="10">
    <source>
        <dbReference type="PIRNR" id="PIRNR015761"/>
    </source>
</evidence>
<keyword evidence="14" id="KW-1185">Reference proteome</keyword>
<keyword evidence="6" id="KW-0812">Transmembrane</keyword>
<dbReference type="InterPro" id="IPR043129">
    <property type="entry name" value="ATPase_NBD"/>
</dbReference>
<dbReference type="RefSeq" id="WP_290260261.1">
    <property type="nucleotide sequence ID" value="NZ_JAUFQG010000004.1"/>
</dbReference>
<evidence type="ECO:0000256" key="9">
    <source>
        <dbReference type="ARBA" id="ARBA00023136"/>
    </source>
</evidence>
<dbReference type="Pfam" id="PF05134">
    <property type="entry name" value="T2SSL"/>
    <property type="match status" value="1"/>
</dbReference>
<evidence type="ECO:0000259" key="12">
    <source>
        <dbReference type="Pfam" id="PF12693"/>
    </source>
</evidence>
<protein>
    <recommendedName>
        <fullName evidence="10">Type II secretion system protein L</fullName>
        <shortName evidence="10">T2SS protein L</shortName>
    </recommendedName>
</protein>
<dbReference type="Proteomes" id="UP001595840">
    <property type="component" value="Unassembled WGS sequence"/>
</dbReference>
<dbReference type="InterPro" id="IPR024230">
    <property type="entry name" value="GspL_cyto_dom"/>
</dbReference>
<evidence type="ECO:0000256" key="6">
    <source>
        <dbReference type="ARBA" id="ARBA00022692"/>
    </source>
</evidence>
<accession>A0ABV8V0L4</accession>
<keyword evidence="8" id="KW-1133">Transmembrane helix</keyword>
<evidence type="ECO:0000256" key="4">
    <source>
        <dbReference type="ARBA" id="ARBA00022475"/>
    </source>
</evidence>
<comment type="function">
    <text evidence="10">Inner membrane component of the type II secretion system required for the energy-dependent secretion of extracellular factors such as proteases and toxins from the periplasm.</text>
</comment>
<dbReference type="CDD" id="cd24017">
    <property type="entry name" value="ASKHA_T2SSL_N"/>
    <property type="match status" value="1"/>
</dbReference>
<evidence type="ECO:0000256" key="8">
    <source>
        <dbReference type="ARBA" id="ARBA00022989"/>
    </source>
</evidence>
<keyword evidence="5" id="KW-0997">Cell inner membrane</keyword>
<dbReference type="InterPro" id="IPR025691">
    <property type="entry name" value="GspL_pp_dom"/>
</dbReference>
<gene>
    <name evidence="13" type="primary">gspL</name>
    <name evidence="13" type="ORF">ACFOX3_02285</name>
</gene>
<evidence type="ECO:0000256" key="2">
    <source>
        <dbReference type="ARBA" id="ARBA00005318"/>
    </source>
</evidence>
<comment type="caution">
    <text evidence="13">The sequence shown here is derived from an EMBL/GenBank/DDBJ whole genome shotgun (WGS) entry which is preliminary data.</text>
</comment>
<comment type="similarity">
    <text evidence="2 10">Belongs to the GSP L family.</text>
</comment>
<dbReference type="Gene3D" id="3.30.420.380">
    <property type="match status" value="1"/>
</dbReference>
<dbReference type="NCBIfam" id="TIGR01709">
    <property type="entry name" value="typeII_sec_gspL"/>
    <property type="match status" value="1"/>
</dbReference>
<dbReference type="Gene3D" id="3.30.1360.100">
    <property type="entry name" value="General secretion pathway protein M, EpsM"/>
    <property type="match status" value="1"/>
</dbReference>
<evidence type="ECO:0000259" key="11">
    <source>
        <dbReference type="Pfam" id="PF05134"/>
    </source>
</evidence>